<feature type="region of interest" description="Disordered" evidence="4">
    <location>
        <begin position="1664"/>
        <end position="1744"/>
    </location>
</feature>
<dbReference type="Pfam" id="PF24883">
    <property type="entry name" value="NPHP3_N"/>
    <property type="match status" value="1"/>
</dbReference>
<feature type="compositionally biased region" description="Basic and acidic residues" evidence="4">
    <location>
        <begin position="2442"/>
        <end position="2469"/>
    </location>
</feature>
<feature type="compositionally biased region" description="Low complexity" evidence="4">
    <location>
        <begin position="1697"/>
        <end position="1708"/>
    </location>
</feature>
<dbReference type="Gene3D" id="3.40.50.300">
    <property type="entry name" value="P-loop containing nucleotide triphosphate hydrolases"/>
    <property type="match status" value="1"/>
</dbReference>
<dbReference type="PROSITE" id="PS50297">
    <property type="entry name" value="ANK_REP_REGION"/>
    <property type="match status" value="7"/>
</dbReference>
<keyword evidence="1" id="KW-0677">Repeat</keyword>
<feature type="repeat" description="ANK" evidence="3">
    <location>
        <begin position="2278"/>
        <end position="2310"/>
    </location>
</feature>
<keyword evidence="2 3" id="KW-0040">ANK repeat</keyword>
<evidence type="ECO:0008006" key="9">
    <source>
        <dbReference type="Google" id="ProtNLM"/>
    </source>
</evidence>
<organism evidence="7 8">
    <name type="scientific">Schizothecium vesticola</name>
    <dbReference type="NCBI Taxonomy" id="314040"/>
    <lineage>
        <taxon>Eukaryota</taxon>
        <taxon>Fungi</taxon>
        <taxon>Dikarya</taxon>
        <taxon>Ascomycota</taxon>
        <taxon>Pezizomycotina</taxon>
        <taxon>Sordariomycetes</taxon>
        <taxon>Sordariomycetidae</taxon>
        <taxon>Sordariales</taxon>
        <taxon>Schizotheciaceae</taxon>
        <taxon>Schizothecium</taxon>
    </lineage>
</organism>
<protein>
    <recommendedName>
        <fullName evidence="9">Ankyrin</fullName>
    </recommendedName>
</protein>
<dbReference type="Pfam" id="PF00023">
    <property type="entry name" value="Ank"/>
    <property type="match status" value="2"/>
</dbReference>
<dbReference type="PANTHER" id="PTHR24123:SF33">
    <property type="entry name" value="PROTEIN HOS4"/>
    <property type="match status" value="1"/>
</dbReference>
<dbReference type="InterPro" id="IPR036770">
    <property type="entry name" value="Ankyrin_rpt-contain_sf"/>
</dbReference>
<dbReference type="Proteomes" id="UP001172155">
    <property type="component" value="Unassembled WGS sequence"/>
</dbReference>
<dbReference type="InterPro" id="IPR051165">
    <property type="entry name" value="Multifunctional_ANK_Repeat"/>
</dbReference>
<evidence type="ECO:0000259" key="6">
    <source>
        <dbReference type="Pfam" id="PF24883"/>
    </source>
</evidence>
<dbReference type="SUPFAM" id="SSF48403">
    <property type="entry name" value="Ankyrin repeat"/>
    <property type="match status" value="5"/>
</dbReference>
<keyword evidence="8" id="KW-1185">Reference proteome</keyword>
<reference evidence="7" key="1">
    <citation type="submission" date="2023-06" db="EMBL/GenBank/DDBJ databases">
        <title>Genome-scale phylogeny and comparative genomics of the fungal order Sordariales.</title>
        <authorList>
            <consortium name="Lawrence Berkeley National Laboratory"/>
            <person name="Hensen N."/>
            <person name="Bonometti L."/>
            <person name="Westerberg I."/>
            <person name="Brannstrom I.O."/>
            <person name="Guillou S."/>
            <person name="Cros-Aarteil S."/>
            <person name="Calhoun S."/>
            <person name="Haridas S."/>
            <person name="Kuo A."/>
            <person name="Mondo S."/>
            <person name="Pangilinan J."/>
            <person name="Riley R."/>
            <person name="LaButti K."/>
            <person name="Andreopoulos B."/>
            <person name="Lipzen A."/>
            <person name="Chen C."/>
            <person name="Yanf M."/>
            <person name="Daum C."/>
            <person name="Ng V."/>
            <person name="Clum A."/>
            <person name="Steindorff A."/>
            <person name="Ohm R."/>
            <person name="Martin F."/>
            <person name="Silar P."/>
            <person name="Natvig D."/>
            <person name="Lalanne C."/>
            <person name="Gautier V."/>
            <person name="Ament-velasquez S.L."/>
            <person name="Kruys A."/>
            <person name="Hutchinson M.I."/>
            <person name="Powell A.J."/>
            <person name="Barry K."/>
            <person name="Miller A.N."/>
            <person name="Grigoriev I.V."/>
            <person name="Debuchy R."/>
            <person name="Gladieux P."/>
            <person name="Thoren M.H."/>
            <person name="Johannesson H."/>
        </authorList>
    </citation>
    <scope>NUCLEOTIDE SEQUENCE</scope>
    <source>
        <strain evidence="7">SMH3187-1</strain>
    </source>
</reference>
<dbReference type="PROSITE" id="PS50088">
    <property type="entry name" value="ANK_REPEAT"/>
    <property type="match status" value="9"/>
</dbReference>
<feature type="region of interest" description="Disordered" evidence="4">
    <location>
        <begin position="2442"/>
        <end position="2490"/>
    </location>
</feature>
<dbReference type="Gene3D" id="1.25.40.20">
    <property type="entry name" value="Ankyrin repeat-containing domain"/>
    <property type="match status" value="7"/>
</dbReference>
<feature type="compositionally biased region" description="Low complexity" evidence="4">
    <location>
        <begin position="1810"/>
        <end position="1820"/>
    </location>
</feature>
<dbReference type="InterPro" id="IPR002110">
    <property type="entry name" value="Ankyrin_rpt"/>
</dbReference>
<feature type="repeat" description="ANK" evidence="3">
    <location>
        <begin position="990"/>
        <end position="1022"/>
    </location>
</feature>
<feature type="compositionally biased region" description="Basic residues" evidence="4">
    <location>
        <begin position="1760"/>
        <end position="1775"/>
    </location>
</feature>
<dbReference type="SUPFAM" id="SSF52540">
    <property type="entry name" value="P-loop containing nucleoside triphosphate hydrolases"/>
    <property type="match status" value="1"/>
</dbReference>
<feature type="compositionally biased region" description="Polar residues" evidence="4">
    <location>
        <begin position="1709"/>
        <end position="1723"/>
    </location>
</feature>
<dbReference type="InterPro" id="IPR031348">
    <property type="entry name" value="PigL_N"/>
</dbReference>
<gene>
    <name evidence="7" type="ORF">B0T18DRAFT_387462</name>
</gene>
<comment type="caution">
    <text evidence="7">The sequence shown here is derived from an EMBL/GenBank/DDBJ whole genome shotgun (WGS) entry which is preliminary data.</text>
</comment>
<dbReference type="PANTHER" id="PTHR24123">
    <property type="entry name" value="ANKYRIN REPEAT-CONTAINING"/>
    <property type="match status" value="1"/>
</dbReference>
<feature type="repeat" description="ANK" evidence="3">
    <location>
        <begin position="1569"/>
        <end position="1601"/>
    </location>
</feature>
<evidence type="ECO:0000256" key="2">
    <source>
        <dbReference type="ARBA" id="ARBA00023043"/>
    </source>
</evidence>
<feature type="repeat" description="ANK" evidence="3">
    <location>
        <begin position="2026"/>
        <end position="2058"/>
    </location>
</feature>
<dbReference type="SMART" id="SM00248">
    <property type="entry name" value="ANK"/>
    <property type="match status" value="20"/>
</dbReference>
<evidence type="ECO:0000313" key="8">
    <source>
        <dbReference type="Proteomes" id="UP001172155"/>
    </source>
</evidence>
<accession>A0AA40KA38</accession>
<dbReference type="Pfam" id="PF12796">
    <property type="entry name" value="Ank_2"/>
    <property type="match status" value="5"/>
</dbReference>
<evidence type="ECO:0000259" key="5">
    <source>
        <dbReference type="Pfam" id="PF17111"/>
    </source>
</evidence>
<feature type="repeat" description="ANK" evidence="3">
    <location>
        <begin position="1872"/>
        <end position="1904"/>
    </location>
</feature>
<feature type="repeat" description="ANK" evidence="3">
    <location>
        <begin position="2059"/>
        <end position="2095"/>
    </location>
</feature>
<dbReference type="InterPro" id="IPR027417">
    <property type="entry name" value="P-loop_NTPase"/>
</dbReference>
<feature type="repeat" description="ANK" evidence="3">
    <location>
        <begin position="710"/>
        <end position="742"/>
    </location>
</feature>
<feature type="repeat" description="ANK" evidence="3">
    <location>
        <begin position="1132"/>
        <end position="1159"/>
    </location>
</feature>
<sequence length="2490" mass="276151">MADPLSIAASVAGLITLADTIFRASFQYAKSAKNAKQEALDLASEAQDLAGVLHRLSLVASAFETDPGPERQHTLRLHHVLSCRRMLLRVEKALAKASSDFDAGKARAVRRAAKWPFSSAEVKEVLDEIGRHKATLALALTADTMDALMRSLTLQDTNDGRMAALGCGVRETMQIVTNIQLNDQRRRVLDFFLVGNPQQSLAQCLSVRHPETGLWLLEGDEFQRWVTQPNSKLWLSGIPGAGKTVLAGSVVSEVLALSSSVTGIAFFFCEYKRSETQQPINVVQTMASQLARQNNKAYEALEEYYRELHPVQGIPNTPSLWRMREVLREMIACFNTVYMVVDGLDECDEFAREVAIMLAETVHDEENLSLAILSRDELVIRESLEESFVHLDIEAQRDDVRLYVASELELRTRRGQLRLRTVGLKDEILRVLVHENGGMFRWVACQLDYLCELPRDKDRRDALKSLPPTLNGTYQRILERINAKSEKIRRLVKRCLLFLSVTNPPMTMDELRVAVSIEADTECLDDESVVDEAAILLHCSSLVRRCEVPGAKTSYVEFSHFSVIEYLQGPFLQGTNLERYQVSSFEASKTLAIVCLRTISMNTLAFRLTTAREDIARAEQRRQQCPLYTYAALRWPSLAENHWEDDTISALANELFSPEKTNVFLSWIFEICLVHLRPSAISISSDDSDQDDNPRDEHILQEFSSSALSKSFSPLHVACALGLRPICQKLVESGADVNATCALSTPLYCATNHSALLPPSYKKFNFTFLQRRVTFDEHNEASGIANAYPEGVDDEEFSLPAEDPVGRHRTLTSFFCSFEAQRPGIVQLLLDHGATPLNSPSVMLFQAALSTSHKMKNMAMIKSLVEAGIALTPSDLQEFEWATHRKWVLSDPVQAAQIMNDLGSFVAFLEEASSSSKAAAHLYPLARDFMISLNRAGAASGGQKALPAAAELIKDPFTTAVLAAQYNNDSELENILQQNKIDLGKRVNSKGQTILHIAVQNGSLESARTLLRHGCNQSTPDFAGTLPVWLCSRDVCSGVLRLMLENDPGQVARRDNKGNTIWHMAAALNSCETLRVLKDMSPDFQKDLKTRNLRGANPLAVALHHLREDAAVLMVEYMPSLVSAWVGKTPVLNLAARLGSADLVQVLVDAGADIRNRAADGSNPLHSLTQTSTVPCVQLLKSFYPDLYDRDHRRRRPLEAFAVNIGRINSFEWPKSRALDLIQIFNELIPMDAIAVAPGPRGKTFWEEFCSALSFRDGDKERFRHMQNRSWLEAIVRRLMQIGAVEKHEEIKGTSAAAIMIASFLPKSGNLHARWHASIPSLVAVIQMLVEPEDATRYRDEALTSPSLVQYLHSMISVGALKAVQTLIDLGVNVRMKLRGRSALEVACPRSNGEIPVELLRMVLDASDASEINTVNNEIGGLAPVHLVGMSGGFRWRIGSQHVVQSNAVTRLQLLLEEGADPHLLTADGTSAVAFHVKNRATETATLLLDHGADPTHVDAKGFDAMMHAVLRNRVEFLAYVRNREREHTLTHAVDWGRRVNLVWDHVMQQRARGLRGQPGLDFPSGRFEGCSALHVAALLGHTKVLEFLLREGLVEDINAKAVGGWTALHFAAYTGFGDAIKILHRWGADLNLDASDGTCPEPLTPSAVVRGKDWVRSAARALRSLRPQPEQQAVPSGGAEHADGTADAADEEAGEVSESGSGSERSSNAYNRSSDYNTSASDLSAGSVTSRRRRSSDGGSELPLLPDVVLAEHMDPTRRYRHSLPPHRRLRRVSHSRDSSPDAPRFPVQVINIATRRTRMSSPGAPYTSSSSSSDSSDSSRPRRYFRFGRTESNVRKHRIERAIRGSNLFKLQRVFSLHPSQMERPLHSCDTCTPLLFAIRNEKAEVVRWLIDQGANLDAVPCHRHRPPVYRGKWLAFVPFTVASLRALNGVLDLVLSRYLALVGNPFSNGPSSAEGPWTLVGANPLHAAVLTSNYEAVPIIMKHIEQFRRTYKLILSQDLRLVRYSGKDLDNVASILVNEMDSTGSSPLHMACTVICTDAITLLVEHGADVNQQDSNGNTPLHLLTRLRRHAFELEPYKYLIQHGASLDSQNSAGLSPLGAAILNSPFAVIKFFLDQGANPHLKTFQGSNIAHTAVSPTHNNQQTLINKPVLVHLLHHVPGLDWNAPNYLGAVPMHKLFPALDFRGLVLNRALPLDDTPPIQWRVPWAASLCWDLGDRPFRRLVRAYGDEVLRRVLNVHPADGGWSPTCVAAWYGLLGSLKNLVMIGADVECEGHETGTPLMTACERGNFRIIRYLIQQGAKVEYTSPRTGEYRSALQAARGNERLRRWLLVGRWLEQLRVGDVDGDDTKREVVCWSGYVKARVPLRGLLARQRMASAEDWLAKLRVLREEFRGTVVMDAELDFDAAREEEEGWRGDEGGLMERVRAAVEVGVERAERGIHGELREGEGLEGERGESGGLGEEHGEGEALEEEQGGEGEPQPVVSEEL</sequence>
<evidence type="ECO:0000256" key="3">
    <source>
        <dbReference type="PROSITE-ProRule" id="PRU00023"/>
    </source>
</evidence>
<evidence type="ECO:0000256" key="4">
    <source>
        <dbReference type="SAM" id="MobiDB-lite"/>
    </source>
</evidence>
<dbReference type="EMBL" id="JAUKUD010000002">
    <property type="protein sequence ID" value="KAK0751321.1"/>
    <property type="molecule type" value="Genomic_DNA"/>
</dbReference>
<evidence type="ECO:0000313" key="7">
    <source>
        <dbReference type="EMBL" id="KAK0751321.1"/>
    </source>
</evidence>
<feature type="repeat" description="ANK" evidence="3">
    <location>
        <begin position="1604"/>
        <end position="1636"/>
    </location>
</feature>
<feature type="domain" description="Nephrocystin 3-like N-terminal" evidence="6">
    <location>
        <begin position="212"/>
        <end position="375"/>
    </location>
</feature>
<name>A0AA40KA38_9PEZI</name>
<dbReference type="Pfam" id="PF17111">
    <property type="entry name" value="PigL_N"/>
    <property type="match status" value="1"/>
</dbReference>
<evidence type="ECO:0000256" key="1">
    <source>
        <dbReference type="ARBA" id="ARBA00022737"/>
    </source>
</evidence>
<dbReference type="InterPro" id="IPR056884">
    <property type="entry name" value="NPHP3-like_N"/>
</dbReference>
<feature type="domain" description="Azaphilone pigments biosynthesis cluster protein L N-terminal" evidence="5">
    <location>
        <begin position="2"/>
        <end position="146"/>
    </location>
</feature>
<proteinExistence type="predicted"/>
<dbReference type="PRINTS" id="PR01415">
    <property type="entry name" value="ANKYRIN"/>
</dbReference>
<feature type="region of interest" description="Disordered" evidence="4">
    <location>
        <begin position="1757"/>
        <end position="1826"/>
    </location>
</feature>